<evidence type="ECO:0000313" key="3">
    <source>
        <dbReference type="EMBL" id="SVA75110.1"/>
    </source>
</evidence>
<feature type="domain" description="Luciferase-like" evidence="2">
    <location>
        <begin position="18"/>
        <end position="304"/>
    </location>
</feature>
<evidence type="ECO:0000256" key="1">
    <source>
        <dbReference type="ARBA" id="ARBA00023002"/>
    </source>
</evidence>
<dbReference type="InterPro" id="IPR050564">
    <property type="entry name" value="F420-G6PD/mer"/>
</dbReference>
<evidence type="ECO:0000259" key="2">
    <source>
        <dbReference type="Pfam" id="PF00296"/>
    </source>
</evidence>
<sequence>MTDFWQLTFPMPGQSESHAVAAENNGWDGLFFADTQCLSGDIYSAMCLAAKATTTLKVGTAVTNPVTRHAAVTASAIATVQVESNGRAVLGIGRGDSSLGLLGQKPAPASRLADYVEQLQGYLRGGPVDLDGFTSRISWINDGGQPKVPVDVASTGPQVIALAARFAERITFAMGADPVRIAQGVEDARRTAEEVGRDPEELGFGAYVNIACDSDVQRARDIIRGSAGTFAHFSGMSVAASAGLQDAPVFQHIGANYDMANHASGKAAHMETVSDEFVSRFAVAGPPALCVDRLGELIDQGLDHLVLAMGSRDADPKNMAASVDRISNEVIVQLR</sequence>
<dbReference type="PANTHER" id="PTHR43244">
    <property type="match status" value="1"/>
</dbReference>
<dbReference type="InterPro" id="IPR036661">
    <property type="entry name" value="Luciferase-like_sf"/>
</dbReference>
<dbReference type="PANTHER" id="PTHR43244:SF1">
    <property type="entry name" value="5,10-METHYLENETETRAHYDROMETHANOPTERIN REDUCTASE"/>
    <property type="match status" value="1"/>
</dbReference>
<reference evidence="3" key="1">
    <citation type="submission" date="2018-05" db="EMBL/GenBank/DDBJ databases">
        <authorList>
            <person name="Lanie J.A."/>
            <person name="Ng W.-L."/>
            <person name="Kazmierczak K.M."/>
            <person name="Andrzejewski T.M."/>
            <person name="Davidsen T.M."/>
            <person name="Wayne K.J."/>
            <person name="Tettelin H."/>
            <person name="Glass J.I."/>
            <person name="Rusch D."/>
            <person name="Podicherti R."/>
            <person name="Tsui H.-C.T."/>
            <person name="Winkler M.E."/>
        </authorList>
    </citation>
    <scope>NUCLEOTIDE SEQUENCE</scope>
</reference>
<dbReference type="EMBL" id="UINC01017982">
    <property type="protein sequence ID" value="SVA75110.1"/>
    <property type="molecule type" value="Genomic_DNA"/>
</dbReference>
<organism evidence="3">
    <name type="scientific">marine metagenome</name>
    <dbReference type="NCBI Taxonomy" id="408172"/>
    <lineage>
        <taxon>unclassified sequences</taxon>
        <taxon>metagenomes</taxon>
        <taxon>ecological metagenomes</taxon>
    </lineage>
</organism>
<protein>
    <recommendedName>
        <fullName evidence="2">Luciferase-like domain-containing protein</fullName>
    </recommendedName>
</protein>
<dbReference type="Pfam" id="PF00296">
    <property type="entry name" value="Bac_luciferase"/>
    <property type="match status" value="1"/>
</dbReference>
<dbReference type="SUPFAM" id="SSF51679">
    <property type="entry name" value="Bacterial luciferase-like"/>
    <property type="match status" value="1"/>
</dbReference>
<gene>
    <name evidence="3" type="ORF">METZ01_LOCUS127964</name>
</gene>
<name>A0A381YDZ4_9ZZZZ</name>
<accession>A0A381YDZ4</accession>
<dbReference type="InterPro" id="IPR011251">
    <property type="entry name" value="Luciferase-like_dom"/>
</dbReference>
<dbReference type="Gene3D" id="3.20.20.30">
    <property type="entry name" value="Luciferase-like domain"/>
    <property type="match status" value="1"/>
</dbReference>
<keyword evidence="1" id="KW-0560">Oxidoreductase</keyword>
<proteinExistence type="predicted"/>
<dbReference type="GO" id="GO:0016705">
    <property type="term" value="F:oxidoreductase activity, acting on paired donors, with incorporation or reduction of molecular oxygen"/>
    <property type="evidence" value="ECO:0007669"/>
    <property type="project" value="InterPro"/>
</dbReference>
<dbReference type="AlphaFoldDB" id="A0A381YDZ4"/>